<proteinExistence type="predicted"/>
<name>A0ABC9NC27_BACUC</name>
<keyword evidence="1" id="KW-1133">Transmembrane helix</keyword>
<reference evidence="2" key="1">
    <citation type="submission" date="2007-06" db="EMBL/GenBank/DDBJ databases">
        <authorList>
            <person name="Fulton L."/>
            <person name="Clifton S."/>
            <person name="Fulton B."/>
            <person name="Xu J."/>
            <person name="Minx P."/>
            <person name="Pepin K.H."/>
            <person name="Johnson M."/>
            <person name="Thiruvilangam P."/>
            <person name="Bhonagiri V."/>
            <person name="Nash W.E."/>
            <person name="Mardis E.R."/>
            <person name="Wilson R.K."/>
        </authorList>
    </citation>
    <scope>NUCLEOTIDE SEQUENCE [LARGE SCALE GENOMIC DNA]</scope>
    <source>
        <strain evidence="2">ATCC 8492</strain>
    </source>
</reference>
<accession>A0ABC9NC27</accession>
<evidence type="ECO:0000313" key="3">
    <source>
        <dbReference type="Proteomes" id="UP000004110"/>
    </source>
</evidence>
<evidence type="ECO:0000313" key="2">
    <source>
        <dbReference type="EMBL" id="EDO54234.1"/>
    </source>
</evidence>
<keyword evidence="3" id="KW-1185">Reference proteome</keyword>
<sequence>MTILSVLFDYIYRIINLNDHFDAYSMMFSLNILGNYFLIW</sequence>
<dbReference type="AlphaFoldDB" id="A0ABC9NC27"/>
<organism evidence="2 3">
    <name type="scientific">Bacteroides uniformis (strain ATCC 8492 / DSM 6597 / CCUG 4942 / CIP 103695 / JCM 5828 / KCTC 5204 / NCTC 13054 / VPI 0061)</name>
    <dbReference type="NCBI Taxonomy" id="411479"/>
    <lineage>
        <taxon>Bacteria</taxon>
        <taxon>Pseudomonadati</taxon>
        <taxon>Bacteroidota</taxon>
        <taxon>Bacteroidia</taxon>
        <taxon>Bacteroidales</taxon>
        <taxon>Bacteroidaceae</taxon>
        <taxon>Bacteroides</taxon>
    </lineage>
</organism>
<dbReference type="EMBL" id="AAYH02000043">
    <property type="protein sequence ID" value="EDO54234.1"/>
    <property type="molecule type" value="Genomic_DNA"/>
</dbReference>
<protein>
    <submittedName>
        <fullName evidence="2">Uncharacterized protein</fullName>
    </submittedName>
</protein>
<feature type="transmembrane region" description="Helical" evidence="1">
    <location>
        <begin position="21"/>
        <end position="39"/>
    </location>
</feature>
<gene>
    <name evidence="2" type="ORF">BACUNI_02242</name>
</gene>
<comment type="caution">
    <text evidence="2">The sequence shown here is derived from an EMBL/GenBank/DDBJ whole genome shotgun (WGS) entry which is preliminary data.</text>
</comment>
<dbReference type="Proteomes" id="UP000004110">
    <property type="component" value="Unassembled WGS sequence"/>
</dbReference>
<keyword evidence="1" id="KW-0472">Membrane</keyword>
<reference evidence="2" key="2">
    <citation type="submission" date="2013-11" db="EMBL/GenBank/DDBJ databases">
        <title>Draft genome sequence of Bacteroides uniformis (ATCC 8492).</title>
        <authorList>
            <person name="Sudarsanam P."/>
            <person name="Ley R."/>
            <person name="Guruge J."/>
            <person name="Turnbaugh P.J."/>
            <person name="Mahowald M."/>
            <person name="Liep D."/>
            <person name="Gordon J."/>
        </authorList>
    </citation>
    <scope>NUCLEOTIDE SEQUENCE</scope>
    <source>
        <strain evidence="2">ATCC 8492</strain>
    </source>
</reference>
<keyword evidence="1" id="KW-0812">Transmembrane</keyword>
<evidence type="ECO:0000256" key="1">
    <source>
        <dbReference type="SAM" id="Phobius"/>
    </source>
</evidence>